<proteinExistence type="predicted"/>
<organism evidence="1">
    <name type="scientific">Oikopleura dioica</name>
    <name type="common">Tunicate</name>
    <dbReference type="NCBI Taxonomy" id="34765"/>
    <lineage>
        <taxon>Eukaryota</taxon>
        <taxon>Metazoa</taxon>
        <taxon>Chordata</taxon>
        <taxon>Tunicata</taxon>
        <taxon>Appendicularia</taxon>
        <taxon>Copelata</taxon>
        <taxon>Oikopleuridae</taxon>
        <taxon>Oikopleura</taxon>
    </lineage>
</organism>
<sequence>MPSIEDDNWVPATSSEITAKHESTLSRVSRIEKLPVSTKEQKSHPIASELLRMQREMTAYARQRNIQNSMKKFTNGKKN</sequence>
<protein>
    <submittedName>
        <fullName evidence="1">Uncharacterized protein</fullName>
    </submittedName>
</protein>
<evidence type="ECO:0000313" key="1">
    <source>
        <dbReference type="EMBL" id="CBY35264.1"/>
    </source>
</evidence>
<gene>
    <name evidence="1" type="ORF">GSOID_T00027071001</name>
</gene>
<reference evidence="1" key="1">
    <citation type="journal article" date="2010" name="Science">
        <title>Plasticity of animal genome architecture unmasked by rapid evolution of a pelagic tunicate.</title>
        <authorList>
            <person name="Denoeud F."/>
            <person name="Henriet S."/>
            <person name="Mungpakdee S."/>
            <person name="Aury J.M."/>
            <person name="Da Silva C."/>
            <person name="Brinkmann H."/>
            <person name="Mikhaleva J."/>
            <person name="Olsen L.C."/>
            <person name="Jubin C."/>
            <person name="Canestro C."/>
            <person name="Bouquet J.M."/>
            <person name="Danks G."/>
            <person name="Poulain J."/>
            <person name="Campsteijn C."/>
            <person name="Adamski M."/>
            <person name="Cross I."/>
            <person name="Yadetie F."/>
            <person name="Muffato M."/>
            <person name="Louis A."/>
            <person name="Butcher S."/>
            <person name="Tsagkogeorga G."/>
            <person name="Konrad A."/>
            <person name="Singh S."/>
            <person name="Jensen M.F."/>
            <person name="Cong E.H."/>
            <person name="Eikeseth-Otteraa H."/>
            <person name="Noel B."/>
            <person name="Anthouard V."/>
            <person name="Porcel B.M."/>
            <person name="Kachouri-Lafond R."/>
            <person name="Nishino A."/>
            <person name="Ugolini M."/>
            <person name="Chourrout P."/>
            <person name="Nishida H."/>
            <person name="Aasland R."/>
            <person name="Huzurbazar S."/>
            <person name="Westhof E."/>
            <person name="Delsuc F."/>
            <person name="Lehrach H."/>
            <person name="Reinhardt R."/>
            <person name="Weissenbach J."/>
            <person name="Roy S.W."/>
            <person name="Artiguenave F."/>
            <person name="Postlethwait J.H."/>
            <person name="Manak J.R."/>
            <person name="Thompson E.M."/>
            <person name="Jaillon O."/>
            <person name="Du Pasquier L."/>
            <person name="Boudinot P."/>
            <person name="Liberles D.A."/>
            <person name="Volff J.N."/>
            <person name="Philippe H."/>
            <person name="Lenhard B."/>
            <person name="Roest Crollius H."/>
            <person name="Wincker P."/>
            <person name="Chourrout D."/>
        </authorList>
    </citation>
    <scope>NUCLEOTIDE SEQUENCE [LARGE SCALE GENOMIC DNA]</scope>
</reference>
<dbReference type="Proteomes" id="UP000011014">
    <property type="component" value="Unassembled WGS sequence"/>
</dbReference>
<accession>E4YIF3</accession>
<dbReference type="EMBL" id="FN654607">
    <property type="protein sequence ID" value="CBY35264.1"/>
    <property type="molecule type" value="Genomic_DNA"/>
</dbReference>
<name>E4YIF3_OIKDI</name>
<dbReference type="AlphaFoldDB" id="E4YIF3"/>